<dbReference type="RefSeq" id="WP_105529815.1">
    <property type="nucleotide sequence ID" value="NZ_PUGF01000001.1"/>
</dbReference>
<dbReference type="AlphaFoldDB" id="A0A2S9H4J2"/>
<name>A0A2S9H4J2_9BURK</name>
<reference evidence="2 3" key="1">
    <citation type="submission" date="2018-02" db="EMBL/GenBank/DDBJ databases">
        <title>Solimicrobium silvestre gen. nov., sp. nov., isolated from alpine forest soil.</title>
        <authorList>
            <person name="Margesin R."/>
            <person name="Albuquerque L."/>
            <person name="Zhang D.-C."/>
            <person name="Froufe H.J.C."/>
            <person name="Severino R."/>
            <person name="Roxo I."/>
            <person name="Egas C."/>
            <person name="Da Costa M.S."/>
        </authorList>
    </citation>
    <scope>NUCLEOTIDE SEQUENCE [LARGE SCALE GENOMIC DNA]</scope>
    <source>
        <strain evidence="2 3">S20-91</strain>
    </source>
</reference>
<comment type="caution">
    <text evidence="2">The sequence shown here is derived from an EMBL/GenBank/DDBJ whole genome shotgun (WGS) entry which is preliminary data.</text>
</comment>
<feature type="transmembrane region" description="Helical" evidence="1">
    <location>
        <begin position="33"/>
        <end position="52"/>
    </location>
</feature>
<evidence type="ECO:0000256" key="1">
    <source>
        <dbReference type="SAM" id="Phobius"/>
    </source>
</evidence>
<dbReference type="Proteomes" id="UP000237839">
    <property type="component" value="Unassembled WGS sequence"/>
</dbReference>
<dbReference type="OrthoDB" id="9093414at2"/>
<keyword evidence="1" id="KW-0812">Transmembrane</keyword>
<protein>
    <submittedName>
        <fullName evidence="2">Uncharacterized protein</fullName>
    </submittedName>
</protein>
<proteinExistence type="predicted"/>
<dbReference type="EMBL" id="PUGF01000001">
    <property type="protein sequence ID" value="PRC94902.1"/>
    <property type="molecule type" value="Genomic_DNA"/>
</dbReference>
<organism evidence="2 3">
    <name type="scientific">Solimicrobium silvestre</name>
    <dbReference type="NCBI Taxonomy" id="2099400"/>
    <lineage>
        <taxon>Bacteria</taxon>
        <taxon>Pseudomonadati</taxon>
        <taxon>Pseudomonadota</taxon>
        <taxon>Betaproteobacteria</taxon>
        <taxon>Burkholderiales</taxon>
        <taxon>Oxalobacteraceae</taxon>
        <taxon>Solimicrobium</taxon>
    </lineage>
</organism>
<keyword evidence="1" id="KW-1133">Transmembrane helix</keyword>
<gene>
    <name evidence="2" type="ORF">S2091_0097</name>
</gene>
<keyword evidence="1" id="KW-0472">Membrane</keyword>
<evidence type="ECO:0000313" key="2">
    <source>
        <dbReference type="EMBL" id="PRC94902.1"/>
    </source>
</evidence>
<sequence>MLTSKNKRNINAAGTSDTPKLTRIERTQQIADIVLKILSCIAIVATGIWAYYQYYIKGANDWMVNLTITTEVLPYQEKLRLLVVHIKSKNPTSAKLDFEKEKGTFDLIVRKLPDKLKEGSTLDEITGEKIAEIDLLTEDLEILPSAEFDNMKTIVVPVGSTLSLTSAMEYENGTLTKEGKPDHDFVSASTVIHIDDKKSD</sequence>
<keyword evidence="3" id="KW-1185">Reference proteome</keyword>
<accession>A0A2S9H4J2</accession>
<evidence type="ECO:0000313" key="3">
    <source>
        <dbReference type="Proteomes" id="UP000237839"/>
    </source>
</evidence>